<sequence length="147" mass="16531">MEFVVACGGSWLRETTKKMKRPRFEIGLAAVNGSDVTTPLGTKRARAQRRDEPAREIHHQRSSITTACHSWVLEYHMENLETLGCIWSSKEVIRVIFGRALPGATSPERLSQVTPARATYRSDAMNSLTLYASERPPRATRRSRSSS</sequence>
<evidence type="ECO:0000313" key="3">
    <source>
        <dbReference type="Proteomes" id="UP000712600"/>
    </source>
</evidence>
<gene>
    <name evidence="2" type="ORF">F2Q69_00005454</name>
</gene>
<dbReference type="Proteomes" id="UP000712600">
    <property type="component" value="Unassembled WGS sequence"/>
</dbReference>
<feature type="region of interest" description="Disordered" evidence="1">
    <location>
        <begin position="37"/>
        <end position="60"/>
    </location>
</feature>
<evidence type="ECO:0000313" key="2">
    <source>
        <dbReference type="EMBL" id="KAF3509832.1"/>
    </source>
</evidence>
<protein>
    <submittedName>
        <fullName evidence="2">Uncharacterized protein</fullName>
    </submittedName>
</protein>
<reference evidence="2" key="1">
    <citation type="submission" date="2019-12" db="EMBL/GenBank/DDBJ databases">
        <title>Genome sequencing and annotation of Brassica cretica.</title>
        <authorList>
            <person name="Studholme D.J."/>
            <person name="Sarris P."/>
        </authorList>
    </citation>
    <scope>NUCLEOTIDE SEQUENCE</scope>
    <source>
        <strain evidence="2">PFS-109/04</strain>
        <tissue evidence="2">Leaf</tissue>
    </source>
</reference>
<evidence type="ECO:0000256" key="1">
    <source>
        <dbReference type="SAM" id="MobiDB-lite"/>
    </source>
</evidence>
<dbReference type="AlphaFoldDB" id="A0A8S9P972"/>
<accession>A0A8S9P972</accession>
<proteinExistence type="predicted"/>
<comment type="caution">
    <text evidence="2">The sequence shown here is derived from an EMBL/GenBank/DDBJ whole genome shotgun (WGS) entry which is preliminary data.</text>
</comment>
<feature type="compositionally biased region" description="Basic and acidic residues" evidence="1">
    <location>
        <begin position="48"/>
        <end position="59"/>
    </location>
</feature>
<organism evidence="2 3">
    <name type="scientific">Brassica cretica</name>
    <name type="common">Mustard</name>
    <dbReference type="NCBI Taxonomy" id="69181"/>
    <lineage>
        <taxon>Eukaryota</taxon>
        <taxon>Viridiplantae</taxon>
        <taxon>Streptophyta</taxon>
        <taxon>Embryophyta</taxon>
        <taxon>Tracheophyta</taxon>
        <taxon>Spermatophyta</taxon>
        <taxon>Magnoliopsida</taxon>
        <taxon>eudicotyledons</taxon>
        <taxon>Gunneridae</taxon>
        <taxon>Pentapetalae</taxon>
        <taxon>rosids</taxon>
        <taxon>malvids</taxon>
        <taxon>Brassicales</taxon>
        <taxon>Brassicaceae</taxon>
        <taxon>Brassiceae</taxon>
        <taxon>Brassica</taxon>
    </lineage>
</organism>
<name>A0A8S9P972_BRACR</name>
<dbReference type="EMBL" id="QGKX02001521">
    <property type="protein sequence ID" value="KAF3509832.1"/>
    <property type="molecule type" value="Genomic_DNA"/>
</dbReference>